<proteinExistence type="inferred from homology"/>
<dbReference type="Pfam" id="PF01451">
    <property type="entry name" value="LMWPc"/>
    <property type="match status" value="1"/>
</dbReference>
<evidence type="ECO:0000259" key="5">
    <source>
        <dbReference type="SMART" id="SM00226"/>
    </source>
</evidence>
<dbReference type="SUPFAM" id="SSF52788">
    <property type="entry name" value="Phosphotyrosine protein phosphatases I"/>
    <property type="match status" value="1"/>
</dbReference>
<dbReference type="AlphaFoldDB" id="A0A917VEG5"/>
<reference evidence="6" key="1">
    <citation type="journal article" date="2014" name="Int. J. Syst. Evol. Microbiol.">
        <title>Complete genome sequence of Corynebacterium casei LMG S-19264T (=DSM 44701T), isolated from a smear-ripened cheese.</title>
        <authorList>
            <consortium name="US DOE Joint Genome Institute (JGI-PGF)"/>
            <person name="Walter F."/>
            <person name="Albersmeier A."/>
            <person name="Kalinowski J."/>
            <person name="Ruckert C."/>
        </authorList>
    </citation>
    <scope>NUCLEOTIDE SEQUENCE</scope>
    <source>
        <strain evidence="6">JCM 13064</strain>
    </source>
</reference>
<name>A0A917VEG5_9ACTN</name>
<dbReference type="PRINTS" id="PR00719">
    <property type="entry name" value="LMWPTPASE"/>
</dbReference>
<protein>
    <recommendedName>
        <fullName evidence="5">Phosphotyrosine protein phosphatase I domain-containing protein</fullName>
    </recommendedName>
</protein>
<evidence type="ECO:0000256" key="3">
    <source>
        <dbReference type="ARBA" id="ARBA00022912"/>
    </source>
</evidence>
<dbReference type="PANTHER" id="PTHR11717:SF31">
    <property type="entry name" value="LOW MOLECULAR WEIGHT PROTEIN-TYROSINE-PHOSPHATASE ETP-RELATED"/>
    <property type="match status" value="1"/>
</dbReference>
<keyword evidence="3" id="KW-0904">Protein phosphatase</keyword>
<dbReference type="EMBL" id="BMNT01000003">
    <property type="protein sequence ID" value="GGK67537.1"/>
    <property type="molecule type" value="Genomic_DNA"/>
</dbReference>
<dbReference type="Gene3D" id="3.40.50.2300">
    <property type="match status" value="1"/>
</dbReference>
<comment type="similarity">
    <text evidence="1">Belongs to the low molecular weight phosphotyrosine protein phosphatase family.</text>
</comment>
<feature type="active site" evidence="4">
    <location>
        <position position="51"/>
    </location>
</feature>
<feature type="domain" description="Phosphotyrosine protein phosphatase I" evidence="5">
    <location>
        <begin position="39"/>
        <end position="223"/>
    </location>
</feature>
<reference evidence="6" key="2">
    <citation type="submission" date="2020-09" db="EMBL/GenBank/DDBJ databases">
        <authorList>
            <person name="Sun Q."/>
            <person name="Ohkuma M."/>
        </authorList>
    </citation>
    <scope>NUCLEOTIDE SEQUENCE</scope>
    <source>
        <strain evidence="6">JCM 13064</strain>
    </source>
</reference>
<evidence type="ECO:0000313" key="6">
    <source>
        <dbReference type="EMBL" id="GGK67537.1"/>
    </source>
</evidence>
<keyword evidence="2" id="KW-0378">Hydrolase</keyword>
<organism evidence="6 7">
    <name type="scientific">Sphaerisporangium melleum</name>
    <dbReference type="NCBI Taxonomy" id="321316"/>
    <lineage>
        <taxon>Bacteria</taxon>
        <taxon>Bacillati</taxon>
        <taxon>Actinomycetota</taxon>
        <taxon>Actinomycetes</taxon>
        <taxon>Streptosporangiales</taxon>
        <taxon>Streptosporangiaceae</taxon>
        <taxon>Sphaerisporangium</taxon>
    </lineage>
</organism>
<dbReference type="PANTHER" id="PTHR11717">
    <property type="entry name" value="LOW MOLECULAR WEIGHT PROTEIN TYROSINE PHOSPHATASE"/>
    <property type="match status" value="1"/>
</dbReference>
<evidence type="ECO:0000256" key="2">
    <source>
        <dbReference type="ARBA" id="ARBA00022801"/>
    </source>
</evidence>
<evidence type="ECO:0000256" key="4">
    <source>
        <dbReference type="PIRSR" id="PIRSR617867-1"/>
    </source>
</evidence>
<dbReference type="InterPro" id="IPR023485">
    <property type="entry name" value="Ptyr_pPase"/>
</dbReference>
<keyword evidence="7" id="KW-1185">Reference proteome</keyword>
<evidence type="ECO:0000256" key="1">
    <source>
        <dbReference type="ARBA" id="ARBA00011063"/>
    </source>
</evidence>
<comment type="caution">
    <text evidence="6">The sequence shown here is derived from an EMBL/GenBank/DDBJ whole genome shotgun (WGS) entry which is preliminary data.</text>
</comment>
<sequence>MTRSFADLLRRIGRGRDLDDAMACGQGEQVCVPEGGGPFRVLFVCTGNICRSPMAERLLRAELGEEPGVVAHSAGTQARGGTPMSPRAVRVLERMGADAGGFSARRVEPAMLREADLVLTAERAHRAHLVSQAPWVRERIFTITEFGTLTEALTRTDSPAAVPDGGEDLPRRARTLVAEVRALRGLVRVANPDVADPYGGSVRGYRVAAEAIHAALAAPLMALTGVVTRPRRSRSAWW</sequence>
<accession>A0A917VEG5</accession>
<dbReference type="InterPro" id="IPR050438">
    <property type="entry name" value="LMW_PTPase"/>
</dbReference>
<dbReference type="InterPro" id="IPR017867">
    <property type="entry name" value="Tyr_phospatase_low_mol_wt"/>
</dbReference>
<gene>
    <name evidence="6" type="ORF">GCM10007964_08200</name>
</gene>
<dbReference type="GO" id="GO:0004725">
    <property type="term" value="F:protein tyrosine phosphatase activity"/>
    <property type="evidence" value="ECO:0007669"/>
    <property type="project" value="InterPro"/>
</dbReference>
<dbReference type="RefSeq" id="WP_189161556.1">
    <property type="nucleotide sequence ID" value="NZ_BMNT01000003.1"/>
</dbReference>
<evidence type="ECO:0000313" key="7">
    <source>
        <dbReference type="Proteomes" id="UP000645217"/>
    </source>
</evidence>
<feature type="active site" description="Nucleophile" evidence="4">
    <location>
        <position position="45"/>
    </location>
</feature>
<dbReference type="SMART" id="SM00226">
    <property type="entry name" value="LMWPc"/>
    <property type="match status" value="1"/>
</dbReference>
<dbReference type="Proteomes" id="UP000645217">
    <property type="component" value="Unassembled WGS sequence"/>
</dbReference>
<dbReference type="InterPro" id="IPR036196">
    <property type="entry name" value="Ptyr_pPase_sf"/>
</dbReference>